<dbReference type="Gene3D" id="2.60.40.1120">
    <property type="entry name" value="Carboxypeptidase-like, regulatory domain"/>
    <property type="match status" value="1"/>
</dbReference>
<name>A0ABV2TA74_9BACT</name>
<dbReference type="SUPFAM" id="SSF49464">
    <property type="entry name" value="Carboxypeptidase regulatory domain-like"/>
    <property type="match status" value="1"/>
</dbReference>
<feature type="signal peptide" evidence="2">
    <location>
        <begin position="1"/>
        <end position="25"/>
    </location>
</feature>
<organism evidence="4 5">
    <name type="scientific">Chitinophaga defluvii</name>
    <dbReference type="NCBI Taxonomy" id="3163343"/>
    <lineage>
        <taxon>Bacteria</taxon>
        <taxon>Pseudomonadati</taxon>
        <taxon>Bacteroidota</taxon>
        <taxon>Chitinophagia</taxon>
        <taxon>Chitinophagales</taxon>
        <taxon>Chitinophagaceae</taxon>
        <taxon>Chitinophaga</taxon>
    </lineage>
</organism>
<dbReference type="Proteomes" id="UP001549749">
    <property type="component" value="Unassembled WGS sequence"/>
</dbReference>
<dbReference type="EMBL" id="JBEXAC010000002">
    <property type="protein sequence ID" value="MET6999927.1"/>
    <property type="molecule type" value="Genomic_DNA"/>
</dbReference>
<keyword evidence="1" id="KW-0812">Transmembrane</keyword>
<dbReference type="SUPFAM" id="SSF56935">
    <property type="entry name" value="Porins"/>
    <property type="match status" value="1"/>
</dbReference>
<feature type="domain" description="TonB-dependent receptor plug" evidence="3">
    <location>
        <begin position="120"/>
        <end position="225"/>
    </location>
</feature>
<keyword evidence="5" id="KW-1185">Reference proteome</keyword>
<dbReference type="InterPro" id="IPR039426">
    <property type="entry name" value="TonB-dep_rcpt-like"/>
</dbReference>
<dbReference type="InterPro" id="IPR023996">
    <property type="entry name" value="TonB-dep_OMP_SusC/RagA"/>
</dbReference>
<keyword evidence="1" id="KW-0472">Membrane</keyword>
<feature type="chain" id="PRO_5047222654" evidence="2">
    <location>
        <begin position="26"/>
        <end position="1018"/>
    </location>
</feature>
<dbReference type="PROSITE" id="PS52016">
    <property type="entry name" value="TONB_DEPENDENT_REC_3"/>
    <property type="match status" value="1"/>
</dbReference>
<dbReference type="InterPro" id="IPR012910">
    <property type="entry name" value="Plug_dom"/>
</dbReference>
<evidence type="ECO:0000313" key="5">
    <source>
        <dbReference type="Proteomes" id="UP001549749"/>
    </source>
</evidence>
<dbReference type="InterPro" id="IPR008969">
    <property type="entry name" value="CarboxyPept-like_regulatory"/>
</dbReference>
<dbReference type="InterPro" id="IPR023997">
    <property type="entry name" value="TonB-dep_OMP_SusC/RagA_CS"/>
</dbReference>
<gene>
    <name evidence="4" type="ORF">ABR189_21235</name>
</gene>
<protein>
    <submittedName>
        <fullName evidence="4">TonB-dependent receptor</fullName>
    </submittedName>
</protein>
<dbReference type="InterPro" id="IPR037066">
    <property type="entry name" value="Plug_dom_sf"/>
</dbReference>
<evidence type="ECO:0000256" key="2">
    <source>
        <dbReference type="SAM" id="SignalP"/>
    </source>
</evidence>
<evidence type="ECO:0000313" key="4">
    <source>
        <dbReference type="EMBL" id="MET6999927.1"/>
    </source>
</evidence>
<dbReference type="NCBIfam" id="TIGR04057">
    <property type="entry name" value="SusC_RagA_signa"/>
    <property type="match status" value="1"/>
</dbReference>
<proteinExistence type="inferred from homology"/>
<reference evidence="4 5" key="1">
    <citation type="submission" date="2024-06" db="EMBL/GenBank/DDBJ databases">
        <title>Chitinophaga defluvii sp. nov., isolated from municipal sewage.</title>
        <authorList>
            <person name="Zhang L."/>
        </authorList>
    </citation>
    <scope>NUCLEOTIDE SEQUENCE [LARGE SCALE GENOMIC DNA]</scope>
    <source>
        <strain evidence="4 5">H8</strain>
    </source>
</reference>
<keyword evidence="4" id="KW-0675">Receptor</keyword>
<keyword evidence="1" id="KW-0813">Transport</keyword>
<accession>A0ABV2TA74</accession>
<keyword evidence="1" id="KW-1134">Transmembrane beta strand</keyword>
<dbReference type="RefSeq" id="WP_354662488.1">
    <property type="nucleotide sequence ID" value="NZ_JBEXAC010000002.1"/>
</dbReference>
<keyword evidence="2" id="KW-0732">Signal</keyword>
<comment type="caution">
    <text evidence="4">The sequence shown here is derived from an EMBL/GenBank/DDBJ whole genome shotgun (WGS) entry which is preliminary data.</text>
</comment>
<keyword evidence="1" id="KW-0998">Cell outer membrane</keyword>
<sequence>MKLKLPWQIISCCSFLLLITYSANAQHVLNGKVRDEKNGALPGATVKIKGTSRGVATDVDGAFMLEIASPDEVLQISFMGYKTLEEAAGNRRTATFTLTVDEEQAKLQEVTVVGFGTQKKVSVTGSIATVSVKNLQQAATPSLSNALAGRLPGIITRQASGEPGSDQAQVFIRGLGTWVNRSPLILVDGVERSMNNINAQEIESFSILKDASATAVYGVRGANGVIVINTKKGEKGRPRVTLRSETAQLTSIRLPDYINAVEYAGLMNEGMKQVEQPPRWSEEDIQKFRDGSDPYLYPNVDWADIIMRKHTYQTINNLSVTGGSEIVRYYANVGYTDQNGIWKDDPANNYDTNERMKRYNYRSNVDINVAKELVLELGIGGIIQQGNFSSIGADALLDALRRTPPMAFTVKNPDGSPGGNPTSIGSNPWGLATQSGYSVHMHNTLQSTFSARWDLSGAVTPGLSVSGKFSYDYYSFAGINRHKQFAVKQYLGKDPVTGEDKYTVFREEQPLGYWVGNGSNRALYTEFMTNYARSFGKHAVTGMVLYNQRDYVNINAGTSIENLPFRRQGIAARAAYSYDDKYLVEFDMGYNGSENFPKGKRFGFFPSISAGWVPSGEKFWGENNVVNNLKIRGSYGQVGNDQIGRRFLFLTTVNTRTAQGYAFGESQQFWPGIDELQIGTPNVTWEVATKANIGLDLGMFNNKLVLQIDAFAEDRDGILLQRGVMPDAAGFMPASIPFGNLGKAKNRGIDGMLEIKNNVANGLFYSFRANVTYARNTVIENDEPPQRYAYQSAKGHPIDQPFGLIGLGFFKDQAEIDKSPRQTFQDIVRPGDIRYEDVNGDGVIDNFDRVPIGFPRTPEFMYGFGGTVAYKNFDVSIFFNGAARASLYLNGPSIFPFLKGQGSYNVLREFYDNRWTKENPDGAKYPAVTDDLNVNNYRQSTIYMKDASYLRLRNAEIAYTLPTALTQRAAISSLRIFINGLNLYTWDKIKVMDPESNDGVGSYPLQRSYNIGLQVNFK</sequence>
<comment type="subcellular location">
    <subcellularLocation>
        <location evidence="1">Cell outer membrane</location>
        <topology evidence="1">Multi-pass membrane protein</topology>
    </subcellularLocation>
</comment>
<dbReference type="Gene3D" id="2.170.130.10">
    <property type="entry name" value="TonB-dependent receptor, plug domain"/>
    <property type="match status" value="1"/>
</dbReference>
<dbReference type="Pfam" id="PF07715">
    <property type="entry name" value="Plug"/>
    <property type="match status" value="1"/>
</dbReference>
<comment type="similarity">
    <text evidence="1">Belongs to the TonB-dependent receptor family.</text>
</comment>
<dbReference type="NCBIfam" id="TIGR04056">
    <property type="entry name" value="OMP_RagA_SusC"/>
    <property type="match status" value="1"/>
</dbReference>
<evidence type="ECO:0000259" key="3">
    <source>
        <dbReference type="Pfam" id="PF07715"/>
    </source>
</evidence>
<dbReference type="Pfam" id="PF13715">
    <property type="entry name" value="CarbopepD_reg_2"/>
    <property type="match status" value="1"/>
</dbReference>
<evidence type="ECO:0000256" key="1">
    <source>
        <dbReference type="PROSITE-ProRule" id="PRU01360"/>
    </source>
</evidence>